<reference evidence="9 10" key="1">
    <citation type="submission" date="2021-04" db="EMBL/GenBank/DDBJ databases">
        <authorList>
            <person name="Pira H."/>
            <person name="Risdian C."/>
            <person name="Wink J."/>
        </authorList>
    </citation>
    <scope>NUCLEOTIDE SEQUENCE [LARGE SCALE GENOMIC DNA]</scope>
    <source>
        <strain evidence="9 10">WHA3</strain>
    </source>
</reference>
<comment type="caution">
    <text evidence="9">The sequence shown here is derived from an EMBL/GenBank/DDBJ whole genome shotgun (WGS) entry which is preliminary data.</text>
</comment>
<accession>A0ABS6SFX5</accession>
<dbReference type="EMBL" id="JAGSPA010000003">
    <property type="protein sequence ID" value="MBV7256953.1"/>
    <property type="molecule type" value="Genomic_DNA"/>
</dbReference>
<evidence type="ECO:0000313" key="10">
    <source>
        <dbReference type="Proteomes" id="UP000722336"/>
    </source>
</evidence>
<dbReference type="RefSeq" id="WP_218445796.1">
    <property type="nucleotide sequence ID" value="NZ_JAGSPA010000003.1"/>
</dbReference>
<dbReference type="InterPro" id="IPR043427">
    <property type="entry name" value="YscJ/FliF"/>
</dbReference>
<keyword evidence="6 7" id="KW-0449">Lipoprotein</keyword>
<evidence type="ECO:0000256" key="1">
    <source>
        <dbReference type="ARBA" id="ARBA00004459"/>
    </source>
</evidence>
<feature type="domain" description="Flagellar M-ring N-terminal" evidence="8">
    <location>
        <begin position="17"/>
        <end position="183"/>
    </location>
</feature>
<dbReference type="PANTHER" id="PTHR30046">
    <property type="entry name" value="FLAGELLAR M-RING PROTEIN"/>
    <property type="match status" value="1"/>
</dbReference>
<dbReference type="PANTHER" id="PTHR30046:SF2">
    <property type="entry name" value="YOP PROTEINS TRANSLOCATION LIPOPROTEIN J"/>
    <property type="match status" value="1"/>
</dbReference>
<protein>
    <recommendedName>
        <fullName evidence="7">Lipoprotein</fullName>
    </recommendedName>
</protein>
<evidence type="ECO:0000256" key="4">
    <source>
        <dbReference type="ARBA" id="ARBA00023139"/>
    </source>
</evidence>
<keyword evidence="7" id="KW-1133">Transmembrane helix</keyword>
<evidence type="ECO:0000256" key="5">
    <source>
        <dbReference type="ARBA" id="ARBA00023237"/>
    </source>
</evidence>
<evidence type="ECO:0000313" key="9">
    <source>
        <dbReference type="EMBL" id="MBV7256953.1"/>
    </source>
</evidence>
<feature type="transmembrane region" description="Helical" evidence="7">
    <location>
        <begin position="201"/>
        <end position="222"/>
    </location>
</feature>
<comment type="subcellular location">
    <subcellularLocation>
        <location evidence="1">Cell outer membrane</location>
        <topology evidence="1">Lipid-anchor</topology>
    </subcellularLocation>
</comment>
<dbReference type="InterPro" id="IPR006182">
    <property type="entry name" value="FliF_N_dom"/>
</dbReference>
<dbReference type="Proteomes" id="UP000722336">
    <property type="component" value="Unassembled WGS sequence"/>
</dbReference>
<evidence type="ECO:0000256" key="6">
    <source>
        <dbReference type="ARBA" id="ARBA00023288"/>
    </source>
</evidence>
<feature type="signal peptide" evidence="7">
    <location>
        <begin position="1"/>
        <end position="19"/>
    </location>
</feature>
<evidence type="ECO:0000256" key="2">
    <source>
        <dbReference type="ARBA" id="ARBA00009509"/>
    </source>
</evidence>
<evidence type="ECO:0000259" key="8">
    <source>
        <dbReference type="Pfam" id="PF01514"/>
    </source>
</evidence>
<sequence length="240" mass="25294">MTRALIPALLFFLAACSAAPLYTDIGEEQANEMLVILDDAGIGASKSADGEGRFALTVDRGDFADAIAALNSQGYPREDYANLGEIFKKEGFVDSEISQRARLMYGLSQELSRTLTALDGVVVARVHLAIPQHDPLADTPKPSSASVLVKHRAGVDMSGHIGEIKALVVNGVEGLSADNVTVAMFPAEPFTRPRRGNNETLAASMGVIALLLGAVGLAGAVPQIRKRFFGTRGEDAEGDA</sequence>
<dbReference type="Pfam" id="PF01514">
    <property type="entry name" value="YscJ_FliF"/>
    <property type="match status" value="1"/>
</dbReference>
<feature type="chain" id="PRO_5044958553" description="Lipoprotein" evidence="7">
    <location>
        <begin position="20"/>
        <end position="240"/>
    </location>
</feature>
<dbReference type="InterPro" id="IPR003282">
    <property type="entry name" value="T3SS_SctJ"/>
</dbReference>
<keyword evidence="10" id="KW-1185">Reference proteome</keyword>
<dbReference type="NCBIfam" id="TIGR02544">
    <property type="entry name" value="III_secr_YscJ"/>
    <property type="match status" value="1"/>
</dbReference>
<name>A0ABS6SFX5_9SPHN</name>
<keyword evidence="5 7" id="KW-0998">Cell outer membrane</keyword>
<proteinExistence type="inferred from homology"/>
<gene>
    <name evidence="9" type="primary">sctJ</name>
    <name evidence="9" type="ORF">KCG44_09180</name>
</gene>
<evidence type="ECO:0000256" key="3">
    <source>
        <dbReference type="ARBA" id="ARBA00022729"/>
    </source>
</evidence>
<dbReference type="PROSITE" id="PS51257">
    <property type="entry name" value="PROKAR_LIPOPROTEIN"/>
    <property type="match status" value="1"/>
</dbReference>
<organism evidence="9 10">
    <name type="scientific">Pacificimonas pallii</name>
    <dbReference type="NCBI Taxonomy" id="2827236"/>
    <lineage>
        <taxon>Bacteria</taxon>
        <taxon>Pseudomonadati</taxon>
        <taxon>Pseudomonadota</taxon>
        <taxon>Alphaproteobacteria</taxon>
        <taxon>Sphingomonadales</taxon>
        <taxon>Sphingosinicellaceae</taxon>
        <taxon>Pacificimonas</taxon>
    </lineage>
</organism>
<keyword evidence="3 7" id="KW-0732">Signal</keyword>
<evidence type="ECO:0000256" key="7">
    <source>
        <dbReference type="RuleBase" id="RU364102"/>
    </source>
</evidence>
<comment type="similarity">
    <text evidence="2 7">Belongs to the YscJ lipoprotein family.</text>
</comment>
<keyword evidence="7" id="KW-0812">Transmembrane</keyword>
<keyword evidence="7" id="KW-0472">Membrane</keyword>
<keyword evidence="4 7" id="KW-0564">Palmitate</keyword>